<evidence type="ECO:0000313" key="6">
    <source>
        <dbReference type="Proteomes" id="UP000229523"/>
    </source>
</evidence>
<proteinExistence type="inferred from homology"/>
<dbReference type="Proteomes" id="UP000229523">
    <property type="component" value="Unassembled WGS sequence"/>
</dbReference>
<dbReference type="Gene3D" id="2.40.30.10">
    <property type="entry name" value="Translation factors"/>
    <property type="match status" value="1"/>
</dbReference>
<dbReference type="InterPro" id="IPR032525">
    <property type="entry name" value="Peptidase_U32_C"/>
</dbReference>
<dbReference type="PANTHER" id="PTHR30217:SF6">
    <property type="entry name" value="TRNA HYDROXYLATION PROTEIN P"/>
    <property type="match status" value="1"/>
</dbReference>
<gene>
    <name evidence="5" type="ORF">BFS35_001375</name>
</gene>
<accession>A0A2G5NTC3</accession>
<dbReference type="InterPro" id="IPR001539">
    <property type="entry name" value="Peptidase_U32"/>
</dbReference>
<reference evidence="5 6" key="1">
    <citation type="journal article" date="2018" name="Front. Microbiol.">
        <title>Description and Comparative Genomics of Macrococcus caseolyticus subsp. hominis subsp. nov., Macrococcus goetzii sp. nov., Macrococcus epidermidis sp. nov., and Macrococcus bohemicus sp. nov., Novel Macrococci From Human Clinical Material With Virulence Potential and Suspected Uptake of Foreign DNA by Natural Transformation.</title>
        <authorList>
            <person name="Maslanova I."/>
            <person name="Wertheimer Z."/>
            <person name="Sedlacek I."/>
            <person name="Svec P."/>
            <person name="Indrakova A."/>
            <person name="Kovarovic V."/>
            <person name="Schumann P."/>
            <person name="Sproer C."/>
            <person name="Kralova S."/>
            <person name="Sedo O."/>
            <person name="Kristofova L."/>
            <person name="Vrbovska V."/>
            <person name="Fuzik T."/>
            <person name="Petras P."/>
            <person name="Zdrahal Z."/>
            <person name="Ruzickova V."/>
            <person name="Doskar J."/>
            <person name="Pantucek R."/>
        </authorList>
    </citation>
    <scope>NUCLEOTIDE SEQUENCE [LARGE SCALE GENOMIC DNA]</scope>
    <source>
        <strain evidence="5 6">CCM 4927</strain>
    </source>
</reference>
<feature type="domain" description="Peptidase family U32 C-terminal" evidence="4">
    <location>
        <begin position="335"/>
        <end position="415"/>
    </location>
</feature>
<dbReference type="RefSeq" id="WP_099578555.1">
    <property type="nucleotide sequence ID" value="NZ_MJBI02000001.1"/>
</dbReference>
<evidence type="ECO:0000256" key="2">
    <source>
        <dbReference type="ARBA" id="ARBA00022801"/>
    </source>
</evidence>
<dbReference type="GO" id="GO:0008233">
    <property type="term" value="F:peptidase activity"/>
    <property type="evidence" value="ECO:0007669"/>
    <property type="project" value="UniProtKB-KW"/>
</dbReference>
<dbReference type="AlphaFoldDB" id="A0A2G5NTC3"/>
<comment type="similarity">
    <text evidence="3">Belongs to the peptidase U32 family.</text>
</comment>
<organism evidence="5 6">
    <name type="scientific">Macrococcoides goetzii</name>
    <dbReference type="NCBI Taxonomy" id="1891097"/>
    <lineage>
        <taxon>Bacteria</taxon>
        <taxon>Bacillati</taxon>
        <taxon>Bacillota</taxon>
        <taxon>Bacilli</taxon>
        <taxon>Bacillales</taxon>
        <taxon>Staphylococcaceae</taxon>
        <taxon>Macrococcoides</taxon>
    </lineage>
</organism>
<keyword evidence="6" id="KW-1185">Reference proteome</keyword>
<protein>
    <submittedName>
        <fullName evidence="5">U32 family peptidase</fullName>
    </submittedName>
</protein>
<dbReference type="InterPro" id="IPR051454">
    <property type="entry name" value="RNA/ubiquinone_mod_enzymes"/>
</dbReference>
<evidence type="ECO:0000259" key="4">
    <source>
        <dbReference type="Pfam" id="PF16325"/>
    </source>
</evidence>
<dbReference type="PANTHER" id="PTHR30217">
    <property type="entry name" value="PEPTIDASE U32 FAMILY"/>
    <property type="match status" value="1"/>
</dbReference>
<evidence type="ECO:0000256" key="3">
    <source>
        <dbReference type="ARBA" id="ARBA00038374"/>
    </source>
</evidence>
<dbReference type="Pfam" id="PF16325">
    <property type="entry name" value="Peptidase_U32_C"/>
    <property type="match status" value="1"/>
</dbReference>
<keyword evidence="2" id="KW-0378">Hydrolase</keyword>
<sequence>MKTELEIKQPKQIIKKPELLAPAGNLEKLKIAVHYGADAVFLGGQEYGLRSNADNFTIEEIKEGVDFANKYGAKIYITTNIIAHDENMDGLEDYLIALEGTGATGIIVADPLIIETCKRVAPKLEIHLSTQQSLSNVKAVEYWKSEGLERVVLARETSAEEIKEMKEKIDIEIEAFIHGAMCIAYSGRCTLSNHMTARDSNRGGCCQSCRWDYDLLTVDDGELDVVYDGDATPFAMSPKDLKLVESIPKMIDIGVDSLKIEGRMKSIHYIATVVSVYRKVIDAYCADPENFKINPEWLIELDKCANRDTASAFFEGVPGFEEQMFGHEQSKKTPFDFCGLVLDYSEETQIATIQQRNNFKPGQEIEFFGPEIENFKQVIDVIYDEEGSELDAARHPLQIVQIKVKHPVYPMNMMRKELN</sequence>
<keyword evidence="1" id="KW-0645">Protease</keyword>
<evidence type="ECO:0000313" key="5">
    <source>
        <dbReference type="EMBL" id="RAI82362.1"/>
    </source>
</evidence>
<evidence type="ECO:0000256" key="1">
    <source>
        <dbReference type="ARBA" id="ARBA00022670"/>
    </source>
</evidence>
<dbReference type="PROSITE" id="PS01276">
    <property type="entry name" value="PEPTIDASE_U32"/>
    <property type="match status" value="1"/>
</dbReference>
<comment type="caution">
    <text evidence="5">The sequence shown here is derived from an EMBL/GenBank/DDBJ whole genome shotgun (WGS) entry which is preliminary data.</text>
</comment>
<name>A0A2G5NTC3_9STAP</name>
<dbReference type="GO" id="GO:0006508">
    <property type="term" value="P:proteolysis"/>
    <property type="evidence" value="ECO:0007669"/>
    <property type="project" value="UniProtKB-KW"/>
</dbReference>
<dbReference type="EMBL" id="MJBI02000001">
    <property type="protein sequence ID" value="RAI82362.1"/>
    <property type="molecule type" value="Genomic_DNA"/>
</dbReference>
<dbReference type="Pfam" id="PF01136">
    <property type="entry name" value="Peptidase_U32"/>
    <property type="match status" value="1"/>
</dbReference>